<gene>
    <name evidence="2" type="ORF">TRAPUB_7320</name>
</gene>
<proteinExistence type="predicted"/>
<sequence>MSTVHLSIEQQIASKLRDRHLETNVGDKLQVARSTQQGRMPRARTPDTADVYTGKGKRPPTSSRGGGRI</sequence>
<protein>
    <submittedName>
        <fullName evidence="2">Uncharacterized protein</fullName>
    </submittedName>
</protein>
<name>A0A1M2V3P1_TRAPU</name>
<evidence type="ECO:0000256" key="1">
    <source>
        <dbReference type="SAM" id="MobiDB-lite"/>
    </source>
</evidence>
<organism evidence="2 3">
    <name type="scientific">Trametes pubescens</name>
    <name type="common">White-rot fungus</name>
    <dbReference type="NCBI Taxonomy" id="154538"/>
    <lineage>
        <taxon>Eukaryota</taxon>
        <taxon>Fungi</taxon>
        <taxon>Dikarya</taxon>
        <taxon>Basidiomycota</taxon>
        <taxon>Agaricomycotina</taxon>
        <taxon>Agaricomycetes</taxon>
        <taxon>Polyporales</taxon>
        <taxon>Polyporaceae</taxon>
        <taxon>Trametes</taxon>
    </lineage>
</organism>
<keyword evidence="3" id="KW-1185">Reference proteome</keyword>
<dbReference type="AlphaFoldDB" id="A0A1M2V3P1"/>
<reference evidence="2 3" key="1">
    <citation type="submission" date="2016-10" db="EMBL/GenBank/DDBJ databases">
        <title>Genome sequence of the basidiomycete white-rot fungus Trametes pubescens.</title>
        <authorList>
            <person name="Makela M.R."/>
            <person name="Granchi Z."/>
            <person name="Peng M."/>
            <person name="De Vries R.P."/>
            <person name="Grigoriev I."/>
            <person name="Riley R."/>
            <person name="Hilden K."/>
        </authorList>
    </citation>
    <scope>NUCLEOTIDE SEQUENCE [LARGE SCALE GENOMIC DNA]</scope>
    <source>
        <strain evidence="2 3">FBCC735</strain>
    </source>
</reference>
<feature type="region of interest" description="Disordered" evidence="1">
    <location>
        <begin position="23"/>
        <end position="69"/>
    </location>
</feature>
<comment type="caution">
    <text evidence="2">The sequence shown here is derived from an EMBL/GenBank/DDBJ whole genome shotgun (WGS) entry which is preliminary data.</text>
</comment>
<evidence type="ECO:0000313" key="2">
    <source>
        <dbReference type="EMBL" id="OJT02205.1"/>
    </source>
</evidence>
<dbReference type="EMBL" id="MNAD01001693">
    <property type="protein sequence ID" value="OJT02205.1"/>
    <property type="molecule type" value="Genomic_DNA"/>
</dbReference>
<evidence type="ECO:0000313" key="3">
    <source>
        <dbReference type="Proteomes" id="UP000184267"/>
    </source>
</evidence>
<dbReference type="Proteomes" id="UP000184267">
    <property type="component" value="Unassembled WGS sequence"/>
</dbReference>
<accession>A0A1M2V3P1</accession>